<accession>A0A928YUC5</accession>
<name>A0A928YUC5_9GAMM</name>
<evidence type="ECO:0000313" key="7">
    <source>
        <dbReference type="EMBL" id="MBE8717869.1"/>
    </source>
</evidence>
<dbReference type="SMART" id="SM00345">
    <property type="entry name" value="HTH_GNTR"/>
    <property type="match status" value="1"/>
</dbReference>
<dbReference type="InterPro" id="IPR015424">
    <property type="entry name" value="PyrdxlP-dep_Trfase"/>
</dbReference>
<keyword evidence="2" id="KW-0663">Pyridoxal phosphate</keyword>
<dbReference type="GO" id="GO:0003677">
    <property type="term" value="F:DNA binding"/>
    <property type="evidence" value="ECO:0007669"/>
    <property type="project" value="UniProtKB-KW"/>
</dbReference>
<dbReference type="AlphaFoldDB" id="A0A928YUC5"/>
<dbReference type="InterPro" id="IPR051446">
    <property type="entry name" value="HTH_trans_reg/aminotransferase"/>
</dbReference>
<gene>
    <name evidence="7" type="ORF">C4F51_11810</name>
</gene>
<evidence type="ECO:0000256" key="1">
    <source>
        <dbReference type="ARBA" id="ARBA00005384"/>
    </source>
</evidence>
<dbReference type="InterPro" id="IPR036390">
    <property type="entry name" value="WH_DNA-bd_sf"/>
</dbReference>
<dbReference type="GO" id="GO:0003700">
    <property type="term" value="F:DNA-binding transcription factor activity"/>
    <property type="evidence" value="ECO:0007669"/>
    <property type="project" value="InterPro"/>
</dbReference>
<dbReference type="EMBL" id="PRDL01000001">
    <property type="protein sequence ID" value="MBE8717869.1"/>
    <property type="molecule type" value="Genomic_DNA"/>
</dbReference>
<protein>
    <submittedName>
        <fullName evidence="7">PLP-dependent aminotransferase family protein</fullName>
    </submittedName>
</protein>
<evidence type="ECO:0000256" key="5">
    <source>
        <dbReference type="ARBA" id="ARBA00023163"/>
    </source>
</evidence>
<evidence type="ECO:0000256" key="3">
    <source>
        <dbReference type="ARBA" id="ARBA00023015"/>
    </source>
</evidence>
<dbReference type="Gene3D" id="3.40.640.10">
    <property type="entry name" value="Type I PLP-dependent aspartate aminotransferase-like (Major domain)"/>
    <property type="match status" value="1"/>
</dbReference>
<dbReference type="Gene3D" id="1.10.10.10">
    <property type="entry name" value="Winged helix-like DNA-binding domain superfamily/Winged helix DNA-binding domain"/>
    <property type="match status" value="1"/>
</dbReference>
<keyword evidence="4" id="KW-0238">DNA-binding</keyword>
<dbReference type="CDD" id="cd00609">
    <property type="entry name" value="AAT_like"/>
    <property type="match status" value="1"/>
</dbReference>
<dbReference type="Pfam" id="PF00155">
    <property type="entry name" value="Aminotran_1_2"/>
    <property type="match status" value="1"/>
</dbReference>
<dbReference type="InterPro" id="IPR000524">
    <property type="entry name" value="Tscrpt_reg_HTH_GntR"/>
</dbReference>
<dbReference type="PANTHER" id="PTHR46577">
    <property type="entry name" value="HTH-TYPE TRANSCRIPTIONAL REGULATORY PROTEIN GABR"/>
    <property type="match status" value="1"/>
</dbReference>
<dbReference type="Proteomes" id="UP000652567">
    <property type="component" value="Unassembled WGS sequence"/>
</dbReference>
<dbReference type="GO" id="GO:0030170">
    <property type="term" value="F:pyridoxal phosphate binding"/>
    <property type="evidence" value="ECO:0007669"/>
    <property type="project" value="InterPro"/>
</dbReference>
<sequence>MINIGPLDVETSKRVSLQKQLINRLKQAILSGRMPAGSRLVPSRLLATELGVSRNTVMLAYEHLMAEGYVTANRQGSWVTSLIIPAEHSNKTPKIDSTPVLMAHRLQSFKEIHSQPVSHTALLAPGIPSLKDFPLAAWRRSLERAIKQTGTSSLAYKEAQGEPSLRQAIAMHLHIARGVRCDASQVIITEGARHALELCVTLMTNAGDSVWIENPGYQGARSVFKANDLRIVPIPVDNAGLAIPVRAWHKHSPKLIYTSPAHQYPTGAVLSVSRRMELITRAKESGTWIIEDDYDGDFRHVGEPIASMQGLTEDAPVFYIGSFSKTMFPTLRIGFLVLPKNVMLEAQSVLPELLQGGNQLQQLALSDFITSGEFGRHLGRMRRLYRERRHVLNEALATHFPQEKILGGSAGMHLTLKLPTGLDDMKIAKMAHSKGIGVHALSAFFMKPTHCDTGLIIGYGNTTADNIPRAVNIIAQLLGTYSK</sequence>
<dbReference type="CDD" id="cd07377">
    <property type="entry name" value="WHTH_GntR"/>
    <property type="match status" value="1"/>
</dbReference>
<keyword evidence="5" id="KW-0804">Transcription</keyword>
<keyword evidence="7" id="KW-0032">Aminotransferase</keyword>
<reference evidence="7" key="1">
    <citation type="submission" date="2018-07" db="EMBL/GenBank/DDBJ databases">
        <title>Genome assembly of strain Ka43.</title>
        <authorList>
            <person name="Kukolya J."/>
            <person name="Nagy I."/>
            <person name="Horvath B."/>
            <person name="Toth A."/>
        </authorList>
    </citation>
    <scope>NUCLEOTIDE SEQUENCE</scope>
    <source>
        <strain evidence="7">KB43</strain>
    </source>
</reference>
<keyword evidence="3" id="KW-0805">Transcription regulation</keyword>
<dbReference type="InterPro" id="IPR015421">
    <property type="entry name" value="PyrdxlP-dep_Trfase_major"/>
</dbReference>
<dbReference type="PROSITE" id="PS50949">
    <property type="entry name" value="HTH_GNTR"/>
    <property type="match status" value="1"/>
</dbReference>
<organism evidence="7 8">
    <name type="scientific">Cellvibrio polysaccharolyticus</name>
    <dbReference type="NCBI Taxonomy" id="2082724"/>
    <lineage>
        <taxon>Bacteria</taxon>
        <taxon>Pseudomonadati</taxon>
        <taxon>Pseudomonadota</taxon>
        <taxon>Gammaproteobacteria</taxon>
        <taxon>Cellvibrionales</taxon>
        <taxon>Cellvibrionaceae</taxon>
        <taxon>Cellvibrio</taxon>
    </lineage>
</organism>
<dbReference type="PANTHER" id="PTHR46577:SF1">
    <property type="entry name" value="HTH-TYPE TRANSCRIPTIONAL REGULATORY PROTEIN GABR"/>
    <property type="match status" value="1"/>
</dbReference>
<keyword evidence="8" id="KW-1185">Reference proteome</keyword>
<feature type="domain" description="HTH gntR-type" evidence="6">
    <location>
        <begin position="15"/>
        <end position="82"/>
    </location>
</feature>
<dbReference type="InterPro" id="IPR036388">
    <property type="entry name" value="WH-like_DNA-bd_sf"/>
</dbReference>
<dbReference type="SUPFAM" id="SSF53383">
    <property type="entry name" value="PLP-dependent transferases"/>
    <property type="match status" value="1"/>
</dbReference>
<evidence type="ECO:0000313" key="8">
    <source>
        <dbReference type="Proteomes" id="UP000652567"/>
    </source>
</evidence>
<comment type="caution">
    <text evidence="7">The sequence shown here is derived from an EMBL/GenBank/DDBJ whole genome shotgun (WGS) entry which is preliminary data.</text>
</comment>
<comment type="similarity">
    <text evidence="1">In the C-terminal section; belongs to the class-I pyridoxal-phosphate-dependent aminotransferase family.</text>
</comment>
<dbReference type="InterPro" id="IPR004839">
    <property type="entry name" value="Aminotransferase_I/II_large"/>
</dbReference>
<keyword evidence="7" id="KW-0808">Transferase</keyword>
<evidence type="ECO:0000256" key="4">
    <source>
        <dbReference type="ARBA" id="ARBA00023125"/>
    </source>
</evidence>
<dbReference type="SUPFAM" id="SSF46785">
    <property type="entry name" value="Winged helix' DNA-binding domain"/>
    <property type="match status" value="1"/>
</dbReference>
<dbReference type="Pfam" id="PF00392">
    <property type="entry name" value="GntR"/>
    <property type="match status" value="1"/>
</dbReference>
<evidence type="ECO:0000256" key="2">
    <source>
        <dbReference type="ARBA" id="ARBA00022898"/>
    </source>
</evidence>
<proteinExistence type="inferred from homology"/>
<evidence type="ECO:0000259" key="6">
    <source>
        <dbReference type="PROSITE" id="PS50949"/>
    </source>
</evidence>
<dbReference type="GO" id="GO:0008483">
    <property type="term" value="F:transaminase activity"/>
    <property type="evidence" value="ECO:0007669"/>
    <property type="project" value="UniProtKB-KW"/>
</dbReference>
<dbReference type="RefSeq" id="WP_193909994.1">
    <property type="nucleotide sequence ID" value="NZ_PRDL01000001.1"/>
</dbReference>